<dbReference type="EMBL" id="ML179042">
    <property type="protein sequence ID" value="THV06600.1"/>
    <property type="molecule type" value="Genomic_DNA"/>
</dbReference>
<reference evidence="2 3" key="1">
    <citation type="journal article" date="2019" name="Nat. Ecol. Evol.">
        <title>Megaphylogeny resolves global patterns of mushroom evolution.</title>
        <authorList>
            <person name="Varga T."/>
            <person name="Krizsan K."/>
            <person name="Foldi C."/>
            <person name="Dima B."/>
            <person name="Sanchez-Garcia M."/>
            <person name="Sanchez-Ramirez S."/>
            <person name="Szollosi G.J."/>
            <person name="Szarkandi J.G."/>
            <person name="Papp V."/>
            <person name="Albert L."/>
            <person name="Andreopoulos W."/>
            <person name="Angelini C."/>
            <person name="Antonin V."/>
            <person name="Barry K.W."/>
            <person name="Bougher N.L."/>
            <person name="Buchanan P."/>
            <person name="Buyck B."/>
            <person name="Bense V."/>
            <person name="Catcheside P."/>
            <person name="Chovatia M."/>
            <person name="Cooper J."/>
            <person name="Damon W."/>
            <person name="Desjardin D."/>
            <person name="Finy P."/>
            <person name="Geml J."/>
            <person name="Haridas S."/>
            <person name="Hughes K."/>
            <person name="Justo A."/>
            <person name="Karasinski D."/>
            <person name="Kautmanova I."/>
            <person name="Kiss B."/>
            <person name="Kocsube S."/>
            <person name="Kotiranta H."/>
            <person name="LaButti K.M."/>
            <person name="Lechner B.E."/>
            <person name="Liimatainen K."/>
            <person name="Lipzen A."/>
            <person name="Lukacs Z."/>
            <person name="Mihaltcheva S."/>
            <person name="Morgado L.N."/>
            <person name="Niskanen T."/>
            <person name="Noordeloos M.E."/>
            <person name="Ohm R.A."/>
            <person name="Ortiz-Santana B."/>
            <person name="Ovrebo C."/>
            <person name="Racz N."/>
            <person name="Riley R."/>
            <person name="Savchenko A."/>
            <person name="Shiryaev A."/>
            <person name="Soop K."/>
            <person name="Spirin V."/>
            <person name="Szebenyi C."/>
            <person name="Tomsovsky M."/>
            <person name="Tulloss R.E."/>
            <person name="Uehling J."/>
            <person name="Grigoriev I.V."/>
            <person name="Vagvolgyi C."/>
            <person name="Papp T."/>
            <person name="Martin F.M."/>
            <person name="Miettinen O."/>
            <person name="Hibbett D.S."/>
            <person name="Nagy L.G."/>
        </authorList>
    </citation>
    <scope>NUCLEOTIDE SEQUENCE [LARGE SCALE GENOMIC DNA]</scope>
    <source>
        <strain evidence="2 3">CBS 962.96</strain>
    </source>
</reference>
<evidence type="ECO:0000313" key="2">
    <source>
        <dbReference type="EMBL" id="THV06600.1"/>
    </source>
</evidence>
<organism evidence="2 3">
    <name type="scientific">Dendrothele bispora (strain CBS 962.96)</name>
    <dbReference type="NCBI Taxonomy" id="1314807"/>
    <lineage>
        <taxon>Eukaryota</taxon>
        <taxon>Fungi</taxon>
        <taxon>Dikarya</taxon>
        <taxon>Basidiomycota</taxon>
        <taxon>Agaricomycotina</taxon>
        <taxon>Agaricomycetes</taxon>
        <taxon>Agaricomycetidae</taxon>
        <taxon>Agaricales</taxon>
        <taxon>Agaricales incertae sedis</taxon>
        <taxon>Dendrothele</taxon>
    </lineage>
</organism>
<dbReference type="OrthoDB" id="3252187at2759"/>
<feature type="domain" description="Integrase core" evidence="1">
    <location>
        <begin position="1"/>
        <end position="105"/>
    </location>
</feature>
<dbReference type="Pfam" id="PF24764">
    <property type="entry name" value="rva_4"/>
    <property type="match status" value="1"/>
</dbReference>
<keyword evidence="3" id="KW-1185">Reference proteome</keyword>
<proteinExistence type="predicted"/>
<dbReference type="Proteomes" id="UP000297245">
    <property type="component" value="Unassembled WGS sequence"/>
</dbReference>
<dbReference type="PANTHER" id="PTHR46791">
    <property type="entry name" value="EXPRESSED PROTEIN"/>
    <property type="match status" value="1"/>
</dbReference>
<sequence length="221" mass="25471">MEYYNGQRRGSYIWGRSIHNVRIERLWVDVTIQVGQAWHDFFTDLEMHHGLDINNINHRWLLQYLFLPLINEQLNFWADSWNNHKIQIQGGPNRSPIDMFGFDMLVHGFRGSDLNLTQAEMEVYGVDWEALRSEGILRSQAVNNPSQLEEPAESSPIQQIAPPPNLNFVHVDPPQGVMTPEQLNVLEESVLPWRGSGRSEDLRAVWLTGIISARLLCGNLF</sequence>
<protein>
    <recommendedName>
        <fullName evidence="1">Integrase core domain-containing protein</fullName>
    </recommendedName>
</protein>
<evidence type="ECO:0000313" key="3">
    <source>
        <dbReference type="Proteomes" id="UP000297245"/>
    </source>
</evidence>
<gene>
    <name evidence="2" type="ORF">K435DRAFT_645153</name>
</gene>
<dbReference type="InterPro" id="IPR058913">
    <property type="entry name" value="Integrase_dom_put"/>
</dbReference>
<evidence type="ECO:0000259" key="1">
    <source>
        <dbReference type="Pfam" id="PF24764"/>
    </source>
</evidence>
<dbReference type="PANTHER" id="PTHR46791:SF5">
    <property type="entry name" value="CLR5 DOMAIN-CONTAINING PROTEIN-RELATED"/>
    <property type="match status" value="1"/>
</dbReference>
<accession>A0A4S8MTR5</accession>
<dbReference type="AlphaFoldDB" id="A0A4S8MTR5"/>
<name>A0A4S8MTR5_DENBC</name>